<proteinExistence type="predicted"/>
<dbReference type="Proteomes" id="UP000236547">
    <property type="component" value="Unassembled WGS sequence"/>
</dbReference>
<keyword evidence="2" id="KW-1185">Reference proteome</keyword>
<name>A0ABX4WD97_VIBDI</name>
<sequence length="81" mass="9193">MIYESAVILNRTLRESTDPMAEEVLAGELGLILNSVIAKTAQYPISNIPHFEQMTRGWLSEIEAEYFNFYSLAKNGKPAWL</sequence>
<evidence type="ECO:0000313" key="1">
    <source>
        <dbReference type="EMBL" id="PNI00718.1"/>
    </source>
</evidence>
<reference evidence="1 2" key="1">
    <citation type="submission" date="2018-01" db="EMBL/GenBank/DDBJ databases">
        <title>Draft genome sequences of six Vibrio diazotrophicus strains isolated from deep-sea sediments of the Baltic Sea.</title>
        <authorList>
            <person name="Castillo D."/>
            <person name="Vandieken V."/>
            <person name="Chiang O."/>
            <person name="Middelboe M."/>
        </authorList>
    </citation>
    <scope>NUCLEOTIDE SEQUENCE [LARGE SCALE GENOMIC DNA]</scope>
    <source>
        <strain evidence="1 2">65.10M</strain>
    </source>
</reference>
<gene>
    <name evidence="1" type="ORF">C1O25_11200</name>
</gene>
<dbReference type="EMBL" id="POSM01000013">
    <property type="protein sequence ID" value="PNI00718.1"/>
    <property type="molecule type" value="Genomic_DNA"/>
</dbReference>
<accession>A0ABX4WD97</accession>
<comment type="caution">
    <text evidence="1">The sequence shown here is derived from an EMBL/GenBank/DDBJ whole genome shotgun (WGS) entry which is preliminary data.</text>
</comment>
<evidence type="ECO:0000313" key="2">
    <source>
        <dbReference type="Proteomes" id="UP000236547"/>
    </source>
</evidence>
<protein>
    <submittedName>
        <fullName evidence="1">Uncharacterized protein</fullName>
    </submittedName>
</protein>
<organism evidence="1 2">
    <name type="scientific">Vibrio diazotrophicus</name>
    <dbReference type="NCBI Taxonomy" id="685"/>
    <lineage>
        <taxon>Bacteria</taxon>
        <taxon>Pseudomonadati</taxon>
        <taxon>Pseudomonadota</taxon>
        <taxon>Gammaproteobacteria</taxon>
        <taxon>Vibrionales</taxon>
        <taxon>Vibrionaceae</taxon>
        <taxon>Vibrio</taxon>
    </lineage>
</organism>